<dbReference type="GO" id="GO:0000439">
    <property type="term" value="C:transcription factor TFIIH core complex"/>
    <property type="evidence" value="ECO:0007669"/>
    <property type="project" value="UniProtKB-UniRule"/>
</dbReference>
<organism evidence="2 3">
    <name type="scientific">Polychaeton citri CBS 116435</name>
    <dbReference type="NCBI Taxonomy" id="1314669"/>
    <lineage>
        <taxon>Eukaryota</taxon>
        <taxon>Fungi</taxon>
        <taxon>Dikarya</taxon>
        <taxon>Ascomycota</taxon>
        <taxon>Pezizomycotina</taxon>
        <taxon>Dothideomycetes</taxon>
        <taxon>Dothideomycetidae</taxon>
        <taxon>Capnodiales</taxon>
        <taxon>Capnodiaceae</taxon>
        <taxon>Polychaeton</taxon>
    </lineage>
</organism>
<dbReference type="GO" id="GO:0006289">
    <property type="term" value="P:nucleotide-excision repair"/>
    <property type="evidence" value="ECO:0007669"/>
    <property type="project" value="InterPro"/>
</dbReference>
<dbReference type="GO" id="GO:0006367">
    <property type="term" value="P:transcription initiation at RNA polymerase II promoter"/>
    <property type="evidence" value="ECO:0007669"/>
    <property type="project" value="UniProtKB-UniRule"/>
</dbReference>
<keyword evidence="1" id="KW-0539">Nucleus</keyword>
<dbReference type="EMBL" id="MU003765">
    <property type="protein sequence ID" value="KAF2726225.1"/>
    <property type="molecule type" value="Genomic_DNA"/>
</dbReference>
<dbReference type="InterPro" id="IPR035935">
    <property type="entry name" value="TFB5-like_sf"/>
</dbReference>
<comment type="function">
    <text evidence="1">In NER, TFIIH acts by opening DNA around the lesion to allow the excision of the damaged oligonucleotide and its replacement by a new DNA fragment. In transcription, TFIIH has an essential role in transcription initiation. When the pre-initiation complex (PIC) has been established, TFIIH is required for promoter opening and promoter escape.</text>
</comment>
<keyword evidence="3" id="KW-1185">Reference proteome</keyword>
<keyword evidence="1" id="KW-0805">Transcription regulation</keyword>
<dbReference type="Proteomes" id="UP000799441">
    <property type="component" value="Unassembled WGS sequence"/>
</dbReference>
<dbReference type="SUPFAM" id="SSF142897">
    <property type="entry name" value="TFB5-like"/>
    <property type="match status" value="1"/>
</dbReference>
<dbReference type="AlphaFoldDB" id="A0A9P4UVI8"/>
<dbReference type="OrthoDB" id="354at2759"/>
<dbReference type="InterPro" id="IPR009400">
    <property type="entry name" value="TFIIH_TTDA/Tfb5"/>
</dbReference>
<comment type="caution">
    <text evidence="2">The sequence shown here is derived from an EMBL/GenBank/DDBJ whole genome shotgun (WGS) entry which is preliminary data.</text>
</comment>
<proteinExistence type="inferred from homology"/>
<reference evidence="2" key="1">
    <citation type="journal article" date="2020" name="Stud. Mycol.">
        <title>101 Dothideomycetes genomes: a test case for predicting lifestyles and emergence of pathogens.</title>
        <authorList>
            <person name="Haridas S."/>
            <person name="Albert R."/>
            <person name="Binder M."/>
            <person name="Bloem J."/>
            <person name="Labutti K."/>
            <person name="Salamov A."/>
            <person name="Andreopoulos B."/>
            <person name="Baker S."/>
            <person name="Barry K."/>
            <person name="Bills G."/>
            <person name="Bluhm B."/>
            <person name="Cannon C."/>
            <person name="Castanera R."/>
            <person name="Culley D."/>
            <person name="Daum C."/>
            <person name="Ezra D."/>
            <person name="Gonzalez J."/>
            <person name="Henrissat B."/>
            <person name="Kuo A."/>
            <person name="Liang C."/>
            <person name="Lipzen A."/>
            <person name="Lutzoni F."/>
            <person name="Magnuson J."/>
            <person name="Mondo S."/>
            <person name="Nolan M."/>
            <person name="Ohm R."/>
            <person name="Pangilinan J."/>
            <person name="Park H.-J."/>
            <person name="Ramirez L."/>
            <person name="Alfaro M."/>
            <person name="Sun H."/>
            <person name="Tritt A."/>
            <person name="Yoshinaga Y."/>
            <person name="Zwiers L.-H."/>
            <person name="Turgeon B."/>
            <person name="Goodwin S."/>
            <person name="Spatafora J."/>
            <person name="Crous P."/>
            <person name="Grigoriev I."/>
        </authorList>
    </citation>
    <scope>NUCLEOTIDE SEQUENCE</scope>
    <source>
        <strain evidence="2">CBS 116435</strain>
    </source>
</reference>
<dbReference type="SMART" id="SM01395">
    <property type="entry name" value="Tbf5"/>
    <property type="match status" value="1"/>
</dbReference>
<comment type="subcellular location">
    <subcellularLocation>
        <location evidence="1">Nucleus</location>
    </subcellularLocation>
</comment>
<keyword evidence="1" id="KW-0234">DNA repair</keyword>
<evidence type="ECO:0000313" key="2">
    <source>
        <dbReference type="EMBL" id="KAF2726225.1"/>
    </source>
</evidence>
<accession>A0A9P4UVI8</accession>
<keyword evidence="1" id="KW-0227">DNA damage</keyword>
<gene>
    <name evidence="2" type="ORF">K431DRAFT_299321</name>
</gene>
<dbReference type="Pfam" id="PF06331">
    <property type="entry name" value="Tfb5"/>
    <property type="match status" value="1"/>
</dbReference>
<keyword evidence="1" id="KW-0804">Transcription</keyword>
<evidence type="ECO:0000313" key="3">
    <source>
        <dbReference type="Proteomes" id="UP000799441"/>
    </source>
</evidence>
<name>A0A9P4UVI8_9PEZI</name>
<evidence type="ECO:0000256" key="1">
    <source>
        <dbReference type="RuleBase" id="RU368032"/>
    </source>
</evidence>
<comment type="subunit">
    <text evidence="1">Component of the 7-subunit TFIIH core complex.</text>
</comment>
<sequence length="72" mass="8029">MPTATAGVLVKCDPSIRAILMKIDNAHQNQIISEEVDDDHLLIKNAKFDELKILLKQANTVREPEESGSDKE</sequence>
<dbReference type="Gene3D" id="3.30.70.1220">
    <property type="entry name" value="TFB5-like"/>
    <property type="match status" value="1"/>
</dbReference>
<comment type="similarity">
    <text evidence="1">Belongs to the TFB5 family.</text>
</comment>
<protein>
    <recommendedName>
        <fullName evidence="1">General transcription and DNA repair factor IIH subunit TFB5</fullName>
    </recommendedName>
</protein>